<keyword evidence="7" id="KW-1185">Reference proteome</keyword>
<keyword evidence="4" id="KW-0684">Rhamnose metabolism</keyword>
<evidence type="ECO:0000256" key="1">
    <source>
        <dbReference type="ARBA" id="ARBA00022490"/>
    </source>
</evidence>
<name>A0ABT0HJ75_9BACT</name>
<dbReference type="GO" id="GO:0062192">
    <property type="term" value="F:L-rhamnose mutarotase activity"/>
    <property type="evidence" value="ECO:0007669"/>
    <property type="project" value="UniProtKB-EC"/>
</dbReference>
<evidence type="ECO:0000256" key="5">
    <source>
        <dbReference type="NCBIfam" id="TIGR02625"/>
    </source>
</evidence>
<dbReference type="SUPFAM" id="SSF54909">
    <property type="entry name" value="Dimeric alpha+beta barrel"/>
    <property type="match status" value="1"/>
</dbReference>
<dbReference type="InterPro" id="IPR008000">
    <property type="entry name" value="Rham/fucose_mutarotase"/>
</dbReference>
<dbReference type="HAMAP" id="MF_01663">
    <property type="entry name" value="L_rham_rotase"/>
    <property type="match status" value="1"/>
</dbReference>
<evidence type="ECO:0000256" key="2">
    <source>
        <dbReference type="ARBA" id="ARBA00023235"/>
    </source>
</evidence>
<dbReference type="NCBIfam" id="TIGR02625">
    <property type="entry name" value="YiiL_rotase"/>
    <property type="match status" value="1"/>
</dbReference>
<evidence type="ECO:0000256" key="3">
    <source>
        <dbReference type="ARBA" id="ARBA00023277"/>
    </source>
</evidence>
<proteinExistence type="inferred from homology"/>
<protein>
    <recommendedName>
        <fullName evidence="5">L-rhamnose mutarotase</fullName>
        <ecNumber evidence="5">5.1.3.32</ecNumber>
    </recommendedName>
</protein>
<keyword evidence="2 6" id="KW-0413">Isomerase</keyword>
<comment type="caution">
    <text evidence="6">The sequence shown here is derived from an EMBL/GenBank/DDBJ whole genome shotgun (WGS) entry which is preliminary data.</text>
</comment>
<keyword evidence="1" id="KW-0963">Cytoplasm</keyword>
<accession>A0ABT0HJ75</accession>
<evidence type="ECO:0000313" key="6">
    <source>
        <dbReference type="EMBL" id="MCK8491645.1"/>
    </source>
</evidence>
<dbReference type="EMBL" id="JALPRF010000001">
    <property type="protein sequence ID" value="MCK8491645.1"/>
    <property type="molecule type" value="Genomic_DNA"/>
</dbReference>
<dbReference type="RefSeq" id="WP_248476295.1">
    <property type="nucleotide sequence ID" value="NZ_JALPRF010000001.1"/>
</dbReference>
<keyword evidence="3" id="KW-0119">Carbohydrate metabolism</keyword>
<evidence type="ECO:0000256" key="4">
    <source>
        <dbReference type="ARBA" id="ARBA00023308"/>
    </source>
</evidence>
<sequence length="104" mass="12218">MEEVAFTMKLKPGVEAEYKRRHDEIWPELSMALTEAGVRDYSIYLDRTTNTLFAVQKLVDGHSAELLHELPVMQRWWQYMADLMDTNSDNSPVVQSLERMFHLD</sequence>
<dbReference type="PANTHER" id="PTHR34389">
    <property type="entry name" value="L-RHAMNOSE MUTAROTASE"/>
    <property type="match status" value="1"/>
</dbReference>
<dbReference type="Gene3D" id="3.30.70.100">
    <property type="match status" value="1"/>
</dbReference>
<dbReference type="EC" id="5.1.3.32" evidence="5"/>
<dbReference type="InterPro" id="IPR011008">
    <property type="entry name" value="Dimeric_a/b-barrel"/>
</dbReference>
<organism evidence="6 7">
    <name type="scientific">Spirosoma liriopis</name>
    <dbReference type="NCBI Taxonomy" id="2937440"/>
    <lineage>
        <taxon>Bacteria</taxon>
        <taxon>Pseudomonadati</taxon>
        <taxon>Bacteroidota</taxon>
        <taxon>Cytophagia</taxon>
        <taxon>Cytophagales</taxon>
        <taxon>Cytophagaceae</taxon>
        <taxon>Spirosoma</taxon>
    </lineage>
</organism>
<gene>
    <name evidence="6" type="primary">rhaM</name>
    <name evidence="6" type="ORF">M0L20_07250</name>
</gene>
<evidence type="ECO:0000313" key="7">
    <source>
        <dbReference type="Proteomes" id="UP001202180"/>
    </source>
</evidence>
<reference evidence="6 7" key="1">
    <citation type="submission" date="2022-04" db="EMBL/GenBank/DDBJ databases">
        <title>Spirosoma sp. strain RP8 genome sequencing and assembly.</title>
        <authorList>
            <person name="Jung Y."/>
        </authorList>
    </citation>
    <scope>NUCLEOTIDE SEQUENCE [LARGE SCALE GENOMIC DNA]</scope>
    <source>
        <strain evidence="6 7">RP8</strain>
    </source>
</reference>
<dbReference type="InterPro" id="IPR013448">
    <property type="entry name" value="L-rhamnose_mutarotase"/>
</dbReference>
<dbReference type="Pfam" id="PF05336">
    <property type="entry name" value="rhaM"/>
    <property type="match status" value="1"/>
</dbReference>
<dbReference type="Proteomes" id="UP001202180">
    <property type="component" value="Unassembled WGS sequence"/>
</dbReference>
<dbReference type="PANTHER" id="PTHR34389:SF2">
    <property type="entry name" value="L-RHAMNOSE MUTAROTASE"/>
    <property type="match status" value="1"/>
</dbReference>